<dbReference type="InterPro" id="IPR004360">
    <property type="entry name" value="Glyas_Fos-R_dOase_dom"/>
</dbReference>
<comment type="caution">
    <text evidence="2">The sequence shown here is derived from an EMBL/GenBank/DDBJ whole genome shotgun (WGS) entry which is preliminary data.</text>
</comment>
<dbReference type="InterPro" id="IPR037523">
    <property type="entry name" value="VOC_core"/>
</dbReference>
<evidence type="ECO:0000313" key="2">
    <source>
        <dbReference type="EMBL" id="GIL29852.1"/>
    </source>
</evidence>
<gene>
    <name evidence="2" type="ORF">NUM_51060</name>
</gene>
<sequence length="135" mass="14255">MHVGPIIAVSDLDRAREFYQGGLGLAGEPTPGGWLLHADEGTVIYLLAGFSDAGTASWPVASFRVADVRTTVRTLRSRGVAFLGPADLPFEVDADGVSSDTDGVRVAWLRDPDGSVLTVFSRTDESPAAAPVSRR</sequence>
<evidence type="ECO:0000313" key="3">
    <source>
        <dbReference type="Proteomes" id="UP000614996"/>
    </source>
</evidence>
<name>A0A8J4AIC6_9ACTN</name>
<proteinExistence type="predicted"/>
<dbReference type="Proteomes" id="UP000614996">
    <property type="component" value="Unassembled WGS sequence"/>
</dbReference>
<dbReference type="AlphaFoldDB" id="A0A8J4AIC6"/>
<organism evidence="2 3">
    <name type="scientific">Actinocatenispora comari</name>
    <dbReference type="NCBI Taxonomy" id="2807577"/>
    <lineage>
        <taxon>Bacteria</taxon>
        <taxon>Bacillati</taxon>
        <taxon>Actinomycetota</taxon>
        <taxon>Actinomycetes</taxon>
        <taxon>Micromonosporales</taxon>
        <taxon>Micromonosporaceae</taxon>
        <taxon>Actinocatenispora</taxon>
    </lineage>
</organism>
<feature type="domain" description="VOC" evidence="1">
    <location>
        <begin position="1"/>
        <end position="122"/>
    </location>
</feature>
<dbReference type="PROSITE" id="PS51819">
    <property type="entry name" value="VOC"/>
    <property type="match status" value="1"/>
</dbReference>
<dbReference type="EMBL" id="BOPO01000108">
    <property type="protein sequence ID" value="GIL29852.1"/>
    <property type="molecule type" value="Genomic_DNA"/>
</dbReference>
<dbReference type="SUPFAM" id="SSF54593">
    <property type="entry name" value="Glyoxalase/Bleomycin resistance protein/Dihydroxybiphenyl dioxygenase"/>
    <property type="match status" value="1"/>
</dbReference>
<keyword evidence="3" id="KW-1185">Reference proteome</keyword>
<dbReference type="Pfam" id="PF00903">
    <property type="entry name" value="Glyoxalase"/>
    <property type="match status" value="1"/>
</dbReference>
<reference evidence="3" key="1">
    <citation type="journal article" date="2021" name="Int. J. Syst. Evol. Microbiol.">
        <title>Actinocatenispora comari sp. nov., an endophytic actinomycete isolated from aerial parts of Comarum salesowianum.</title>
        <authorList>
            <person name="Oyunbileg N."/>
            <person name="Iizaka Y."/>
            <person name="Hamada M."/>
            <person name="Davaapurev B.O."/>
            <person name="Fukumoto A."/>
            <person name="Tsetseg B."/>
            <person name="Kato F."/>
            <person name="Tamura T."/>
            <person name="Batkhuu J."/>
            <person name="Anzai Y."/>
        </authorList>
    </citation>
    <scope>NUCLEOTIDE SEQUENCE [LARGE SCALE GENOMIC DNA]</scope>
    <source>
        <strain evidence="3">NUM-2625</strain>
    </source>
</reference>
<evidence type="ECO:0000259" key="1">
    <source>
        <dbReference type="PROSITE" id="PS51819"/>
    </source>
</evidence>
<dbReference type="Gene3D" id="3.10.180.10">
    <property type="entry name" value="2,3-Dihydroxybiphenyl 1,2-Dioxygenase, domain 1"/>
    <property type="match status" value="1"/>
</dbReference>
<dbReference type="InterPro" id="IPR029068">
    <property type="entry name" value="Glyas_Bleomycin-R_OHBP_Dase"/>
</dbReference>
<accession>A0A8J4AIC6</accession>
<protein>
    <submittedName>
        <fullName evidence="2">Glyoxalase</fullName>
    </submittedName>
</protein>
<dbReference type="RefSeq" id="WP_207127510.1">
    <property type="nucleotide sequence ID" value="NZ_BOPO01000108.1"/>
</dbReference>